<dbReference type="EMBL" id="BMVB01000036">
    <property type="protein sequence ID" value="GHC72414.1"/>
    <property type="molecule type" value="Genomic_DNA"/>
</dbReference>
<comment type="caution">
    <text evidence="1">The sequence shown here is derived from an EMBL/GenBank/DDBJ whole genome shotgun (WGS) entry which is preliminary data.</text>
</comment>
<organism evidence="1 2">
    <name type="scientific">Streptomyces cinnamoneus</name>
    <name type="common">Streptoverticillium cinnamoneum</name>
    <dbReference type="NCBI Taxonomy" id="53446"/>
    <lineage>
        <taxon>Bacteria</taxon>
        <taxon>Bacillati</taxon>
        <taxon>Actinomycetota</taxon>
        <taxon>Actinomycetes</taxon>
        <taxon>Kitasatosporales</taxon>
        <taxon>Streptomycetaceae</taxon>
        <taxon>Streptomyces</taxon>
        <taxon>Streptomyces cinnamoneus group</taxon>
    </lineage>
</organism>
<accession>A0A918WQ05</accession>
<protein>
    <submittedName>
        <fullName evidence="1">Uncharacterized protein</fullName>
    </submittedName>
</protein>
<sequence length="144" mass="15570">MCKQGPKPPDKGMLPAASMALKHATELQNRGFSRLVFELEDEATGLDFDVATVLEDGTPHYGYQLKDVSTIDAIKGAAKKAAKQLQSGTATQKVALLDVHQSIGGFNAKMLKEVEFHAKRANATFHLRFEDGSITVPPNGSVYP</sequence>
<dbReference type="Proteomes" id="UP000646244">
    <property type="component" value="Unassembled WGS sequence"/>
</dbReference>
<reference evidence="1" key="2">
    <citation type="submission" date="2020-09" db="EMBL/GenBank/DDBJ databases">
        <authorList>
            <person name="Sun Q."/>
            <person name="Ohkuma M."/>
        </authorList>
    </citation>
    <scope>NUCLEOTIDE SEQUENCE</scope>
    <source>
        <strain evidence="1">JCM 4633</strain>
    </source>
</reference>
<reference evidence="1" key="1">
    <citation type="journal article" date="2014" name="Int. J. Syst. Evol. Microbiol.">
        <title>Complete genome sequence of Corynebacterium casei LMG S-19264T (=DSM 44701T), isolated from a smear-ripened cheese.</title>
        <authorList>
            <consortium name="US DOE Joint Genome Institute (JGI-PGF)"/>
            <person name="Walter F."/>
            <person name="Albersmeier A."/>
            <person name="Kalinowski J."/>
            <person name="Ruckert C."/>
        </authorList>
    </citation>
    <scope>NUCLEOTIDE SEQUENCE</scope>
    <source>
        <strain evidence="1">JCM 4633</strain>
    </source>
</reference>
<gene>
    <name evidence="1" type="ORF">GCM10010507_59450</name>
</gene>
<evidence type="ECO:0000313" key="2">
    <source>
        <dbReference type="Proteomes" id="UP000646244"/>
    </source>
</evidence>
<dbReference type="AlphaFoldDB" id="A0A918WQ05"/>
<dbReference type="RefSeq" id="WP_190113045.1">
    <property type="nucleotide sequence ID" value="NZ_BMVB01000036.1"/>
</dbReference>
<proteinExistence type="predicted"/>
<evidence type="ECO:0000313" key="1">
    <source>
        <dbReference type="EMBL" id="GHC72414.1"/>
    </source>
</evidence>
<name>A0A918WQ05_STRCJ</name>